<dbReference type="OrthoDB" id="331602at2759"/>
<feature type="compositionally biased region" description="Low complexity" evidence="2">
    <location>
        <begin position="394"/>
        <end position="422"/>
    </location>
</feature>
<feature type="compositionally biased region" description="Low complexity" evidence="2">
    <location>
        <begin position="609"/>
        <end position="622"/>
    </location>
</feature>
<dbReference type="GO" id="GO:0030139">
    <property type="term" value="C:endocytic vesicle"/>
    <property type="evidence" value="ECO:0007669"/>
    <property type="project" value="TreeGrafter"/>
</dbReference>
<sequence length="911" mass="99940">MSGKTEYSNTILSSVSPAQAADLVRERMANAQHLNDSVAEWVRERARIEETYAAELEKLSKKGPSAKELGEFSTTWETVLTSIKQNAQASSKFAHKLEKEVEMPLRNYTHGGPHASQWKDLKEMQQGLSSMASKVMHSEESYDKLRKKSGGRQDKTEHAQVQLAEDRSQWENQAPYILEQVESMDEARLVLLKDALTRFGTLQVDNSQNGIKNTEKALNTVLSFEPLDDMRAFLTKISSGRASELVGSSSLGRTNSIRDNAPLPEPPRPFRTPTDDSASVNSAGATSHSGSTSGQPTGASKLRSKVGSIFKKNKYKGTKDKSGWDLPNPNYIPPDHRGSTGRAESVNSEFESSGQQQSSQPPSQSVSRSSTMKPPPPPSRKANGPQQPPPAQPQQPQQQQQPPLPQGGNFPPLQPQNQQQQQMPPPPPPPQQQQPQMGAAAEEQDQRDVEQENGGDQPFRVDIRQDTITEEGEDANAALSNVASTLRARPTVSGRGMRGRRDIQSKLFTNIEQSDVEPQGQQRQVDEMQPAVTGDSVTNAPVNTSPKPSSQFMSQLQAFPSPKEPNNSGPSSPAVQSPTLSDGFQQPSQAPSQAQPSAMYQHHGPSSETQSVRSMQSSTSTSAAGRQIELPQAPGLCISVVEVVNALVKDGTVVRKAAMGEIGFGYNVESGQPPSQIELNISNIDKVDRIIPNQNFIQAKNESAGQYEIKGNGVSHILGLKHGLNGMRYVRREPEVRVPLIFTPIWRIEEGQASLMLMYKFDETAMPDEQHVTVEDLVVSVAVEGEGKAVSAQSKPVAAFNKERQKITWKFTEPVTLTRGKEEQVLCRFATEGGSVKEGSKGIDVKFRLVRTREEEDDLMVGYRVSTKDPFKDTDDDEETPTSTGWKEANTVRCIASGKYVAQSEKNIQFK</sequence>
<feature type="compositionally biased region" description="Pro residues" evidence="2">
    <location>
        <begin position="423"/>
        <end position="432"/>
    </location>
</feature>
<dbReference type="GO" id="GO:0005886">
    <property type="term" value="C:plasma membrane"/>
    <property type="evidence" value="ECO:0007669"/>
    <property type="project" value="TreeGrafter"/>
</dbReference>
<keyword evidence="1" id="KW-0254">Endocytosis</keyword>
<feature type="compositionally biased region" description="Low complexity" evidence="2">
    <location>
        <begin position="352"/>
        <end position="370"/>
    </location>
</feature>
<accession>A0A642VAG2</accession>
<dbReference type="AlphaFoldDB" id="A0A642VAG2"/>
<dbReference type="PANTHER" id="PTHR23065">
    <property type="entry name" value="PROLINE-SERINE-THREONINE PHOSPHATASE INTERACTING PROTEIN 1"/>
    <property type="match status" value="1"/>
</dbReference>
<feature type="compositionally biased region" description="Low complexity" evidence="2">
    <location>
        <begin position="282"/>
        <end position="294"/>
    </location>
</feature>
<dbReference type="InterPro" id="IPR001060">
    <property type="entry name" value="FCH_dom"/>
</dbReference>
<dbReference type="SUPFAM" id="SSF103657">
    <property type="entry name" value="BAR/IMD domain-like"/>
    <property type="match status" value="1"/>
</dbReference>
<dbReference type="VEuPathDB" id="FungiDB:TRICI_001548"/>
<dbReference type="InterPro" id="IPR018808">
    <property type="entry name" value="Muniscin_C"/>
</dbReference>
<dbReference type="PANTHER" id="PTHR23065:SF54">
    <property type="entry name" value="SUPPRESSOR OF YEAST PROFILIN DELETION"/>
    <property type="match status" value="1"/>
</dbReference>
<feature type="region of interest" description="Disordered" evidence="2">
    <location>
        <begin position="244"/>
        <end position="625"/>
    </location>
</feature>
<dbReference type="GO" id="GO:0006897">
    <property type="term" value="P:endocytosis"/>
    <property type="evidence" value="ECO:0007669"/>
    <property type="project" value="UniProtKB-KW"/>
</dbReference>
<feature type="compositionally biased region" description="Polar residues" evidence="2">
    <location>
        <begin position="244"/>
        <end position="258"/>
    </location>
</feature>
<feature type="compositionally biased region" description="Polar residues" evidence="2">
    <location>
        <begin position="535"/>
        <end position="584"/>
    </location>
</feature>
<evidence type="ECO:0000259" key="3">
    <source>
        <dbReference type="PROSITE" id="PS51072"/>
    </source>
</evidence>
<dbReference type="PROSITE" id="PS51072">
    <property type="entry name" value="MHD"/>
    <property type="match status" value="1"/>
</dbReference>
<dbReference type="GO" id="GO:0032185">
    <property type="term" value="P:septin cytoskeleton organization"/>
    <property type="evidence" value="ECO:0007669"/>
    <property type="project" value="TreeGrafter"/>
</dbReference>
<dbReference type="GO" id="GO:0032153">
    <property type="term" value="C:cell division site"/>
    <property type="evidence" value="ECO:0007669"/>
    <property type="project" value="TreeGrafter"/>
</dbReference>
<feature type="region of interest" description="Disordered" evidence="2">
    <location>
        <begin position="129"/>
        <end position="166"/>
    </location>
</feature>
<reference evidence="4" key="1">
    <citation type="journal article" date="2019" name="G3 (Bethesda)">
        <title>Genome Assemblies of Two Rare Opportunistic Yeast Pathogens: Diutina rugosa (syn. Candida rugosa) and Trichomonascus ciferrii (syn. Candida ciferrii).</title>
        <authorList>
            <person name="Mixao V."/>
            <person name="Saus E."/>
            <person name="Hansen A.P."/>
            <person name="Lass-Florl C."/>
            <person name="Gabaldon T."/>
        </authorList>
    </citation>
    <scope>NUCLEOTIDE SEQUENCE</scope>
    <source>
        <strain evidence="4">CBS 4856</strain>
    </source>
</reference>
<feature type="domain" description="MHD" evidence="3">
    <location>
        <begin position="633"/>
        <end position="903"/>
    </location>
</feature>
<gene>
    <name evidence="4" type="ORF">TRICI_001548</name>
</gene>
<dbReference type="Pfam" id="PF10291">
    <property type="entry name" value="muHD"/>
    <property type="match status" value="1"/>
</dbReference>
<dbReference type="EMBL" id="SWFS01000112">
    <property type="protein sequence ID" value="KAA8916266.1"/>
    <property type="molecule type" value="Genomic_DNA"/>
</dbReference>
<feature type="compositionally biased region" description="Low complexity" evidence="2">
    <location>
        <begin position="585"/>
        <end position="598"/>
    </location>
</feature>
<dbReference type="Pfam" id="PF00611">
    <property type="entry name" value="FCH"/>
    <property type="match status" value="1"/>
</dbReference>
<evidence type="ECO:0000313" key="5">
    <source>
        <dbReference type="Proteomes" id="UP000761534"/>
    </source>
</evidence>
<feature type="region of interest" description="Disordered" evidence="2">
    <location>
        <begin position="867"/>
        <end position="887"/>
    </location>
</feature>
<comment type="caution">
    <text evidence="4">The sequence shown here is derived from an EMBL/GenBank/DDBJ whole genome shotgun (WGS) entry which is preliminary data.</text>
</comment>
<dbReference type="Proteomes" id="UP000761534">
    <property type="component" value="Unassembled WGS sequence"/>
</dbReference>
<evidence type="ECO:0000256" key="2">
    <source>
        <dbReference type="SAM" id="MobiDB-lite"/>
    </source>
</evidence>
<evidence type="ECO:0000313" key="4">
    <source>
        <dbReference type="EMBL" id="KAA8916266.1"/>
    </source>
</evidence>
<protein>
    <recommendedName>
        <fullName evidence="3">MHD domain-containing protein</fullName>
    </recommendedName>
</protein>
<proteinExistence type="predicted"/>
<dbReference type="SMART" id="SM00055">
    <property type="entry name" value="FCH"/>
    <property type="match status" value="1"/>
</dbReference>
<dbReference type="InterPro" id="IPR028565">
    <property type="entry name" value="MHD"/>
</dbReference>
<dbReference type="InterPro" id="IPR027267">
    <property type="entry name" value="AH/BAR_dom_sf"/>
</dbReference>
<feature type="compositionally biased region" description="Basic and acidic residues" evidence="2">
    <location>
        <begin position="151"/>
        <end position="166"/>
    </location>
</feature>
<name>A0A642VAG2_9ASCO</name>
<organism evidence="4 5">
    <name type="scientific">Trichomonascus ciferrii</name>
    <dbReference type="NCBI Taxonomy" id="44093"/>
    <lineage>
        <taxon>Eukaryota</taxon>
        <taxon>Fungi</taxon>
        <taxon>Dikarya</taxon>
        <taxon>Ascomycota</taxon>
        <taxon>Saccharomycotina</taxon>
        <taxon>Dipodascomycetes</taxon>
        <taxon>Dipodascales</taxon>
        <taxon>Trichomonascaceae</taxon>
        <taxon>Trichomonascus</taxon>
        <taxon>Trichomonascus ciferrii complex</taxon>
    </lineage>
</organism>
<dbReference type="Gene3D" id="1.20.1270.60">
    <property type="entry name" value="Arfaptin homology (AH) domain/BAR domain"/>
    <property type="match status" value="1"/>
</dbReference>
<keyword evidence="5" id="KW-1185">Reference proteome</keyword>
<evidence type="ECO:0000256" key="1">
    <source>
        <dbReference type="ARBA" id="ARBA00022583"/>
    </source>
</evidence>